<keyword evidence="3" id="KW-0677">Repeat</keyword>
<dbReference type="GO" id="GO:0005881">
    <property type="term" value="C:cytoplasmic microtubule"/>
    <property type="evidence" value="ECO:0007669"/>
    <property type="project" value="UniProtKB-ARBA"/>
</dbReference>
<sequence>MAEEVDYTNLPLEERLDHKVWKARLSAYEELSKQFELSRNDHDPVFTSQPPDVFKKILTDSNVVAQEAGYRAFINYLRFGGNASVASRLVKTIGIVQPICEKGLSSSRKGTKESAIESILIMVEYIDTPESLVEEITSHLGNRLPKLVAGCVTALDAIYENFGCKIVPPKAVIPSLGKLFAHADKNVRSETTKLTVELYKWMGESLTSILFPDLKPVQQKDLISAFEAVKNEKPQQKRLTKTQKDELAREEGASAASKSSGQEKEDVEMNDATVPETNYDPLEFVDPVEVLSRLPGDFETRISSAKWKDRVEVLEEVQAVLEKSPKLVKNEDYAPLVRIFAKNMDDANIQVVQLAATCANHVAKGLGKDWTKYQPIILKQVIERTKEKKPSVASALDTFLDTMFSISGLGGSILEEAVAGTTLKVPQNKIACANFLQRCLAHVSTPPKSTEVEMIMPAGLRLLSDSQQSIRDAATELIGTLMKITGERELNKYLDKTDDNRRAKIFKVYESATVKCSSPQAGSAPSSNTVPIKKSLSSRTSQPGRISSSGSSTIPSKREASSPAKRGDDGKASNLGKGLTSRSLSKPTSTSLRPSKAINSNSLSSNHVNLSHPQAVQRASTPPPAAPPQIEYVVDPKMEQELEKLRQEVKRFQEQQQQDRSLIHQLNQENVSLKEEVSSLNSRLENEMRSSSIAISHKDTQVNNLKIELDKVNHRVKDLETEREINKLQQSNQTYLAREVVHPDHDNSSNREPDIRKGVHRLSLTESDQQIKHPSAAEKGGIGYNRPSFHSISSNREKLDVDAGDDWKRAAEVTQQLKKRIERMKARARTPLNVE</sequence>
<dbReference type="GO" id="GO:0051315">
    <property type="term" value="P:attachment of mitotic spindle microtubules to kinetochore"/>
    <property type="evidence" value="ECO:0007669"/>
    <property type="project" value="UniProtKB-ARBA"/>
</dbReference>
<dbReference type="Pfam" id="PF21041">
    <property type="entry name" value="XMAP215_CLASP_TOG"/>
    <property type="match status" value="2"/>
</dbReference>
<feature type="compositionally biased region" description="Low complexity" evidence="8">
    <location>
        <begin position="599"/>
        <end position="612"/>
    </location>
</feature>
<feature type="domain" description="TOG" evidence="9">
    <location>
        <begin position="283"/>
        <end position="518"/>
    </location>
</feature>
<dbReference type="AlphaFoldDB" id="A0AAD5BDK0"/>
<comment type="subcellular location">
    <subcellularLocation>
        <location evidence="1">Cytoplasm</location>
        <location evidence="1">Cytoskeleton</location>
        <location evidence="1">Microtubule organizing center</location>
        <location evidence="1">Spindle pole body</location>
    </subcellularLocation>
</comment>
<dbReference type="PANTHER" id="PTHR12609">
    <property type="entry name" value="MICROTUBULE ASSOCIATED PROTEIN XMAP215"/>
    <property type="match status" value="1"/>
</dbReference>
<feature type="compositionally biased region" description="Polar residues" evidence="8">
    <location>
        <begin position="580"/>
        <end position="593"/>
    </location>
</feature>
<keyword evidence="2" id="KW-0963">Cytoplasm</keyword>
<dbReference type="GO" id="GO:0046785">
    <property type="term" value="P:microtubule polymerization"/>
    <property type="evidence" value="ECO:0007669"/>
    <property type="project" value="InterPro"/>
</dbReference>
<dbReference type="InterPro" id="IPR021133">
    <property type="entry name" value="HEAT_type_2"/>
</dbReference>
<feature type="region of interest" description="Disordered" evidence="8">
    <location>
        <begin position="234"/>
        <end position="279"/>
    </location>
</feature>
<dbReference type="InterPro" id="IPR048491">
    <property type="entry name" value="XMAP215_CLASP_TOG"/>
</dbReference>
<feature type="compositionally biased region" description="Basic and acidic residues" evidence="8">
    <location>
        <begin position="556"/>
        <end position="571"/>
    </location>
</feature>
<proteinExistence type="inferred from homology"/>
<dbReference type="InterPro" id="IPR045110">
    <property type="entry name" value="XMAP215"/>
</dbReference>
<evidence type="ECO:0000256" key="8">
    <source>
        <dbReference type="SAM" id="MobiDB-lite"/>
    </source>
</evidence>
<keyword evidence="7" id="KW-0175">Coiled coil</keyword>
<dbReference type="Pfam" id="PF21042">
    <property type="entry name" value="Stu2_CTS"/>
    <property type="match status" value="1"/>
</dbReference>
<feature type="region of interest" description="Disordered" evidence="8">
    <location>
        <begin position="517"/>
        <end position="628"/>
    </location>
</feature>
<dbReference type="InterPro" id="IPR034085">
    <property type="entry name" value="TOG"/>
</dbReference>
<feature type="repeat" description="HEAT" evidence="6">
    <location>
        <begin position="455"/>
        <end position="493"/>
    </location>
</feature>
<dbReference type="SMART" id="SM01349">
    <property type="entry name" value="TOG"/>
    <property type="match status" value="2"/>
</dbReference>
<evidence type="ECO:0000256" key="2">
    <source>
        <dbReference type="ARBA" id="ARBA00022490"/>
    </source>
</evidence>
<dbReference type="GO" id="GO:0044732">
    <property type="term" value="C:mitotic spindle pole body"/>
    <property type="evidence" value="ECO:0007669"/>
    <property type="project" value="UniProtKB-ARBA"/>
</dbReference>
<name>A0AAD5BDK0_9ASCO</name>
<dbReference type="GO" id="GO:0061863">
    <property type="term" value="F:microtubule plus end polymerase"/>
    <property type="evidence" value="ECO:0007669"/>
    <property type="project" value="InterPro"/>
</dbReference>
<dbReference type="InterPro" id="IPR048492">
    <property type="entry name" value="Stu2_CTS"/>
</dbReference>
<reference evidence="10 11" key="1">
    <citation type="journal article" date="2022" name="DNA Res.">
        <title>Genome analysis of five recently described species of the CUG-Ser clade uncovers Candida theae as a new hybrid lineage with pathogenic potential in the Candida parapsilosis species complex.</title>
        <authorList>
            <person name="Mixao V."/>
            <person name="Del Olmo V."/>
            <person name="Hegedusova E."/>
            <person name="Saus E."/>
            <person name="Pryszcz L."/>
            <person name="Cillingova A."/>
            <person name="Nosek J."/>
            <person name="Gabaldon T."/>
        </authorList>
    </citation>
    <scope>NUCLEOTIDE SEQUENCE [LARGE SCALE GENOMIC DNA]</scope>
    <source>
        <strain evidence="10 11">CBS 12239</strain>
    </source>
</reference>
<dbReference type="Proteomes" id="UP001204833">
    <property type="component" value="Unassembled WGS sequence"/>
</dbReference>
<evidence type="ECO:0000313" key="10">
    <source>
        <dbReference type="EMBL" id="KAI5955400.1"/>
    </source>
</evidence>
<evidence type="ECO:0000259" key="9">
    <source>
        <dbReference type="SMART" id="SM01349"/>
    </source>
</evidence>
<feature type="compositionally biased region" description="Low complexity" evidence="8">
    <location>
        <begin position="540"/>
        <end position="555"/>
    </location>
</feature>
<evidence type="ECO:0000256" key="1">
    <source>
        <dbReference type="ARBA" id="ARBA00004317"/>
    </source>
</evidence>
<dbReference type="GO" id="GO:0030951">
    <property type="term" value="P:establishment or maintenance of microtubule cytoskeleton polarity"/>
    <property type="evidence" value="ECO:0007669"/>
    <property type="project" value="InterPro"/>
</dbReference>
<feature type="coiled-coil region" evidence="7">
    <location>
        <begin position="635"/>
        <end position="729"/>
    </location>
</feature>
<dbReference type="GO" id="GO:0051010">
    <property type="term" value="F:microtubule plus-end binding"/>
    <property type="evidence" value="ECO:0007669"/>
    <property type="project" value="InterPro"/>
</dbReference>
<dbReference type="RefSeq" id="XP_051607780.1">
    <property type="nucleotide sequence ID" value="XM_051753175.1"/>
</dbReference>
<dbReference type="GO" id="GO:0099070">
    <property type="term" value="C:static microtubule bundle"/>
    <property type="evidence" value="ECO:0007669"/>
    <property type="project" value="UniProtKB-ARBA"/>
</dbReference>
<gene>
    <name evidence="10" type="ORF">KGF57_003726</name>
</gene>
<dbReference type="Gene3D" id="1.25.10.10">
    <property type="entry name" value="Leucine-rich Repeat Variant"/>
    <property type="match status" value="2"/>
</dbReference>
<evidence type="ECO:0000256" key="7">
    <source>
        <dbReference type="SAM" id="Coils"/>
    </source>
</evidence>
<keyword evidence="4" id="KW-0206">Cytoskeleton</keyword>
<comment type="similarity">
    <text evidence="5">Belongs to the TOG/XMAP215 family.</text>
</comment>
<organism evidence="10 11">
    <name type="scientific">Candida theae</name>
    <dbReference type="NCBI Taxonomy" id="1198502"/>
    <lineage>
        <taxon>Eukaryota</taxon>
        <taxon>Fungi</taxon>
        <taxon>Dikarya</taxon>
        <taxon>Ascomycota</taxon>
        <taxon>Saccharomycotina</taxon>
        <taxon>Pichiomycetes</taxon>
        <taxon>Debaryomycetaceae</taxon>
        <taxon>Candida/Lodderomyces clade</taxon>
        <taxon>Candida</taxon>
    </lineage>
</organism>
<evidence type="ECO:0000313" key="11">
    <source>
        <dbReference type="Proteomes" id="UP001204833"/>
    </source>
</evidence>
<evidence type="ECO:0000256" key="4">
    <source>
        <dbReference type="ARBA" id="ARBA00023212"/>
    </source>
</evidence>
<dbReference type="GeneID" id="76151784"/>
<dbReference type="GO" id="GO:1990498">
    <property type="term" value="C:mitotic spindle microtubule"/>
    <property type="evidence" value="ECO:0007669"/>
    <property type="project" value="UniProtKB-ARBA"/>
</dbReference>
<feature type="compositionally biased region" description="Basic and acidic residues" evidence="8">
    <location>
        <begin position="242"/>
        <end position="252"/>
    </location>
</feature>
<dbReference type="InterPro" id="IPR011989">
    <property type="entry name" value="ARM-like"/>
</dbReference>
<evidence type="ECO:0000256" key="3">
    <source>
        <dbReference type="ARBA" id="ARBA00022737"/>
    </source>
</evidence>
<feature type="compositionally biased region" description="Polar residues" evidence="8">
    <location>
        <begin position="517"/>
        <end position="539"/>
    </location>
</feature>
<dbReference type="FunFam" id="1.25.10.10:FF:000019">
    <property type="entry name" value="Cytoskeleton-associated protein 5"/>
    <property type="match status" value="1"/>
</dbReference>
<feature type="region of interest" description="Disordered" evidence="8">
    <location>
        <begin position="767"/>
        <end position="787"/>
    </location>
</feature>
<dbReference type="InterPro" id="IPR016024">
    <property type="entry name" value="ARM-type_fold"/>
</dbReference>
<comment type="caution">
    <text evidence="10">The sequence shown here is derived from an EMBL/GenBank/DDBJ whole genome shotgun (WGS) entry which is preliminary data.</text>
</comment>
<dbReference type="PROSITE" id="PS50077">
    <property type="entry name" value="HEAT_REPEAT"/>
    <property type="match status" value="1"/>
</dbReference>
<dbReference type="GO" id="GO:0000022">
    <property type="term" value="P:mitotic spindle elongation"/>
    <property type="evidence" value="ECO:0007669"/>
    <property type="project" value="UniProtKB-ARBA"/>
</dbReference>
<evidence type="ECO:0000256" key="6">
    <source>
        <dbReference type="PROSITE-ProRule" id="PRU00103"/>
    </source>
</evidence>
<accession>A0AAD5BDK0</accession>
<feature type="domain" description="TOG" evidence="9">
    <location>
        <begin position="1"/>
        <end position="235"/>
    </location>
</feature>
<dbReference type="GO" id="GO:1990571">
    <property type="term" value="P:meiotic centromere clustering"/>
    <property type="evidence" value="ECO:0007669"/>
    <property type="project" value="UniProtKB-ARBA"/>
</dbReference>
<dbReference type="GO" id="GO:0000776">
    <property type="term" value="C:kinetochore"/>
    <property type="evidence" value="ECO:0007669"/>
    <property type="project" value="UniProtKB-ARBA"/>
</dbReference>
<dbReference type="EMBL" id="JAIHNG010000131">
    <property type="protein sequence ID" value="KAI5955400.1"/>
    <property type="molecule type" value="Genomic_DNA"/>
</dbReference>
<dbReference type="SUPFAM" id="SSF48371">
    <property type="entry name" value="ARM repeat"/>
    <property type="match status" value="1"/>
</dbReference>
<evidence type="ECO:0000256" key="5">
    <source>
        <dbReference type="ARBA" id="ARBA00025722"/>
    </source>
</evidence>
<protein>
    <recommendedName>
        <fullName evidence="9">TOG domain-containing protein</fullName>
    </recommendedName>
</protein>
<keyword evidence="11" id="KW-1185">Reference proteome</keyword>